<dbReference type="EMBL" id="BGPR01044685">
    <property type="protein sequence ID" value="GBO21495.1"/>
    <property type="molecule type" value="Genomic_DNA"/>
</dbReference>
<accession>A0A4Y2VA94</accession>
<evidence type="ECO:0000313" key="1">
    <source>
        <dbReference type="EMBL" id="GBO21495.1"/>
    </source>
</evidence>
<dbReference type="AlphaFoldDB" id="A0A4Y2VA94"/>
<evidence type="ECO:0000313" key="3">
    <source>
        <dbReference type="Proteomes" id="UP000499080"/>
    </source>
</evidence>
<gene>
    <name evidence="2" type="ORF">AVEN_175144_1</name>
    <name evidence="1" type="ORF">AVEN_89484_1</name>
</gene>
<protein>
    <submittedName>
        <fullName evidence="2">Uncharacterized protein</fullName>
    </submittedName>
</protein>
<keyword evidence="3" id="KW-1185">Reference proteome</keyword>
<dbReference type="EMBL" id="BGPR01044690">
    <property type="protein sequence ID" value="GBO21501.1"/>
    <property type="molecule type" value="Genomic_DNA"/>
</dbReference>
<sequence length="84" mass="9549">MYPAFHTYVVSPFLLTEDSLRGTVRLWAGQSAALVRWRRLWAAGQNAPPVRLRRLWAAGQNAPLVRRLKGVSLKRVQLSRAPIE</sequence>
<proteinExistence type="predicted"/>
<reference evidence="2 3" key="1">
    <citation type="journal article" date="2019" name="Sci. Rep.">
        <title>Orb-weaving spider Araneus ventricosus genome elucidates the spidroin gene catalogue.</title>
        <authorList>
            <person name="Kono N."/>
            <person name="Nakamura H."/>
            <person name="Ohtoshi R."/>
            <person name="Moran D.A.P."/>
            <person name="Shinohara A."/>
            <person name="Yoshida Y."/>
            <person name="Fujiwara M."/>
            <person name="Mori M."/>
            <person name="Tomita M."/>
            <person name="Arakawa K."/>
        </authorList>
    </citation>
    <scope>NUCLEOTIDE SEQUENCE [LARGE SCALE GENOMIC DNA]</scope>
</reference>
<name>A0A4Y2VA94_ARAVE</name>
<dbReference type="Proteomes" id="UP000499080">
    <property type="component" value="Unassembled WGS sequence"/>
</dbReference>
<comment type="caution">
    <text evidence="2">The sequence shown here is derived from an EMBL/GenBank/DDBJ whole genome shotgun (WGS) entry which is preliminary data.</text>
</comment>
<evidence type="ECO:0000313" key="2">
    <source>
        <dbReference type="EMBL" id="GBO21501.1"/>
    </source>
</evidence>
<organism evidence="2 3">
    <name type="scientific">Araneus ventricosus</name>
    <name type="common">Orbweaver spider</name>
    <name type="synonym">Epeira ventricosa</name>
    <dbReference type="NCBI Taxonomy" id="182803"/>
    <lineage>
        <taxon>Eukaryota</taxon>
        <taxon>Metazoa</taxon>
        <taxon>Ecdysozoa</taxon>
        <taxon>Arthropoda</taxon>
        <taxon>Chelicerata</taxon>
        <taxon>Arachnida</taxon>
        <taxon>Araneae</taxon>
        <taxon>Araneomorphae</taxon>
        <taxon>Entelegynae</taxon>
        <taxon>Araneoidea</taxon>
        <taxon>Araneidae</taxon>
        <taxon>Araneus</taxon>
    </lineage>
</organism>